<reference evidence="2" key="1">
    <citation type="submission" date="2016-10" db="EMBL/GenBank/DDBJ databases">
        <authorList>
            <person name="Varghese N."/>
            <person name="Submissions S."/>
        </authorList>
    </citation>
    <scope>NUCLEOTIDE SEQUENCE [LARGE SCALE GENOMIC DNA]</scope>
    <source>
        <strain evidence="2">DSM 11005</strain>
    </source>
</reference>
<dbReference type="OrthoDB" id="9816564at2"/>
<dbReference type="InterPro" id="IPR023214">
    <property type="entry name" value="HAD_sf"/>
</dbReference>
<dbReference type="EMBL" id="FMYW01000001">
    <property type="protein sequence ID" value="SDB97242.1"/>
    <property type="molecule type" value="Genomic_DNA"/>
</dbReference>
<dbReference type="InterPro" id="IPR036412">
    <property type="entry name" value="HAD-like_sf"/>
</dbReference>
<evidence type="ECO:0000313" key="1">
    <source>
        <dbReference type="EMBL" id="SDB97242.1"/>
    </source>
</evidence>
<keyword evidence="2" id="KW-1185">Reference proteome</keyword>
<evidence type="ECO:0000313" key="2">
    <source>
        <dbReference type="Proteomes" id="UP000198943"/>
    </source>
</evidence>
<protein>
    <recommendedName>
        <fullName evidence="3">Haloacid dehalogenase-like hydrolase</fullName>
    </recommendedName>
</protein>
<dbReference type="SUPFAM" id="SSF56784">
    <property type="entry name" value="HAD-like"/>
    <property type="match status" value="1"/>
</dbReference>
<accession>A0A1G6HSN6</accession>
<dbReference type="RefSeq" id="WP_093728988.1">
    <property type="nucleotide sequence ID" value="NZ_FMYW01000001.1"/>
</dbReference>
<sequence length="611" mass="71717">MKIGRFILDLYQEKKFNVKNKRFIHDIRMLTVTNIKKQIDENDIISFDIFDTLIVRKVKDDDLINILDKELKEKGLLKNFALIRKNSEEEVKKTIGINYTLDDVYDEFRRESKLPQETIHKAKEKEIENYIYTCIRRDDMAELFEYSKQKGKTIIIVTDMYLTRDVIESVLEKCGYSGYERLFISNEEKARKDRGDLWDIVINKYKGRKILHIGDNVVSDVKNVNLKGGRSIRLYSSEDLFFHNRYMKFSQNDGLIGDKVVESLIISRLCSSPFTLNNEIIKVNDLKKFSYIFIAPCILYFCLWLKERICEDNIEEVWFLSREGYYLQNYYNEICGENQKTLYFYTSRRAASVPCLENKEEIEFTFQTAAYGKFKDILWNRYGIVANTDIDDFYIRIPKESDKFKKLMEPYYTEIIANSQTEKKRYLDYINQISGNYMKRNIAVVDLGYSGTVQYYLSKLTGKKYNGYYFALVQNPKPNKIKSKTVACYEKGKDDIFWTLMECCLTAPHGQVEKFKKDDDGSVAPVFCDTMTPGKEKILSTINDGVLEFFSDCKYLLGNTLSTGLFSRDFMQKPIHLKNSQYHWGDNIKCSLSIDCLYDGSTEENFVLGRK</sequence>
<gene>
    <name evidence="1" type="ORF">SAMN04487864_101220</name>
</gene>
<dbReference type="AlphaFoldDB" id="A0A1G6HSN6"/>
<organism evidence="1 2">
    <name type="scientific">Succiniclasticum ruminis</name>
    <dbReference type="NCBI Taxonomy" id="40841"/>
    <lineage>
        <taxon>Bacteria</taxon>
        <taxon>Bacillati</taxon>
        <taxon>Bacillota</taxon>
        <taxon>Negativicutes</taxon>
        <taxon>Acidaminococcales</taxon>
        <taxon>Acidaminococcaceae</taxon>
        <taxon>Succiniclasticum</taxon>
    </lineage>
</organism>
<name>A0A1G6HSN6_9FIRM</name>
<evidence type="ECO:0008006" key="3">
    <source>
        <dbReference type="Google" id="ProtNLM"/>
    </source>
</evidence>
<dbReference type="Proteomes" id="UP000198943">
    <property type="component" value="Unassembled WGS sequence"/>
</dbReference>
<proteinExistence type="predicted"/>
<dbReference type="CDD" id="cd01427">
    <property type="entry name" value="HAD_like"/>
    <property type="match status" value="1"/>
</dbReference>
<dbReference type="Gene3D" id="3.40.50.1000">
    <property type="entry name" value="HAD superfamily/HAD-like"/>
    <property type="match status" value="1"/>
</dbReference>
<dbReference type="Gene3D" id="1.10.150.400">
    <property type="match status" value="1"/>
</dbReference>